<keyword evidence="1" id="KW-0812">Transmembrane</keyword>
<protein>
    <submittedName>
        <fullName evidence="2">Uncharacterized protein</fullName>
    </submittedName>
</protein>
<dbReference type="AlphaFoldDB" id="A0A163E0F3"/>
<proteinExistence type="predicted"/>
<reference evidence="2" key="1">
    <citation type="journal article" date="2016" name="Genome Announc.">
        <title>Draft genomes of two strains of Paenibacillus glucanolyticus with capability to degrade lignocellulose.</title>
        <authorList>
            <person name="Mathews S.L."/>
            <person name="Pawlak J."/>
            <person name="Grunden A.M."/>
        </authorList>
    </citation>
    <scope>NUCLEOTIDE SEQUENCE [LARGE SCALE GENOMIC DNA]</scope>
    <source>
        <strain evidence="2">SLM1</strain>
    </source>
</reference>
<dbReference type="RefSeq" id="WP_063479933.1">
    <property type="nucleotide sequence ID" value="NZ_CP147845.1"/>
</dbReference>
<sequence length="296" mass="32203">MNQPSHGTTNQFVKLYKQETWLMLAGLIGFLLAGICGIWVLLNGGPVAPDGDVSKAISFTAALGIFTISTAAILPVSGLRPRSKSIFRCCYIFLVLFSYFAETVQNFRGVNPRFVQNGSAFDVVIAISFSAVALLLLILYLIFGLQYFRKQAMKAHPELVLGIRYAMIAVLISFAAGIWISINAGRFTGIGGNIIWLHGLGFHALQAIPFVAWLSLRKSFNPAAKPILIHMSGIAYLLGLVAIGWQTLLGYSIAEWSLLPILAGNCFLIAFTPVIWLLRQTNASASALLSSHARNI</sequence>
<evidence type="ECO:0000313" key="2">
    <source>
        <dbReference type="EMBL" id="KZS43525.1"/>
    </source>
</evidence>
<dbReference type="Proteomes" id="UP000076796">
    <property type="component" value="Unassembled WGS sequence"/>
</dbReference>
<dbReference type="GeneID" id="97554983"/>
<dbReference type="EMBL" id="LWMH01000002">
    <property type="protein sequence ID" value="KZS43525.1"/>
    <property type="molecule type" value="Genomic_DNA"/>
</dbReference>
<accession>A0A163E0F3</accession>
<evidence type="ECO:0000313" key="3">
    <source>
        <dbReference type="Proteomes" id="UP000076796"/>
    </source>
</evidence>
<gene>
    <name evidence="2" type="ORF">AWU65_25830</name>
</gene>
<feature type="transmembrane region" description="Helical" evidence="1">
    <location>
        <begin position="227"/>
        <end position="245"/>
    </location>
</feature>
<keyword evidence="3" id="KW-1185">Reference proteome</keyword>
<feature type="transmembrane region" description="Helical" evidence="1">
    <location>
        <begin position="54"/>
        <end position="74"/>
    </location>
</feature>
<feature type="transmembrane region" description="Helical" evidence="1">
    <location>
        <begin position="124"/>
        <end position="147"/>
    </location>
</feature>
<feature type="transmembrane region" description="Helical" evidence="1">
    <location>
        <begin position="194"/>
        <end position="215"/>
    </location>
</feature>
<evidence type="ECO:0000256" key="1">
    <source>
        <dbReference type="SAM" id="Phobius"/>
    </source>
</evidence>
<name>A0A163E0F3_9BACL</name>
<dbReference type="OrthoDB" id="2827528at2"/>
<keyword evidence="1" id="KW-1133">Transmembrane helix</keyword>
<organism evidence="2 3">
    <name type="scientific">Paenibacillus glucanolyticus</name>
    <dbReference type="NCBI Taxonomy" id="59843"/>
    <lineage>
        <taxon>Bacteria</taxon>
        <taxon>Bacillati</taxon>
        <taxon>Bacillota</taxon>
        <taxon>Bacilli</taxon>
        <taxon>Bacillales</taxon>
        <taxon>Paenibacillaceae</taxon>
        <taxon>Paenibacillus</taxon>
    </lineage>
</organism>
<keyword evidence="1" id="KW-0472">Membrane</keyword>
<feature type="transmembrane region" description="Helical" evidence="1">
    <location>
        <begin position="86"/>
        <end position="104"/>
    </location>
</feature>
<feature type="transmembrane region" description="Helical" evidence="1">
    <location>
        <begin position="159"/>
        <end position="182"/>
    </location>
</feature>
<feature type="transmembrane region" description="Helical" evidence="1">
    <location>
        <begin position="21"/>
        <end position="42"/>
    </location>
</feature>
<comment type="caution">
    <text evidence="2">The sequence shown here is derived from an EMBL/GenBank/DDBJ whole genome shotgun (WGS) entry which is preliminary data.</text>
</comment>
<feature type="transmembrane region" description="Helical" evidence="1">
    <location>
        <begin position="257"/>
        <end position="278"/>
    </location>
</feature>